<evidence type="ECO:0000256" key="2">
    <source>
        <dbReference type="ARBA" id="ARBA00022650"/>
    </source>
</evidence>
<dbReference type="Gene3D" id="3.40.50.720">
    <property type="entry name" value="NAD(P)-binding Rossmann-like Domain"/>
    <property type="match status" value="1"/>
</dbReference>
<dbReference type="PROSITE" id="PS00521">
    <property type="entry name" value="P5CR"/>
    <property type="match status" value="1"/>
</dbReference>
<comment type="caution">
    <text evidence="12">The sequence shown here is derived from an EMBL/GenBank/DDBJ whole genome shotgun (WGS) entry which is preliminary data.</text>
</comment>
<dbReference type="Pfam" id="PF14748">
    <property type="entry name" value="P5CR_dimer"/>
    <property type="match status" value="1"/>
</dbReference>
<accession>A0A9D0Z8D7</accession>
<dbReference type="Gene3D" id="1.10.3730.10">
    <property type="entry name" value="ProC C-terminal domain-like"/>
    <property type="match status" value="1"/>
</dbReference>
<evidence type="ECO:0000256" key="6">
    <source>
        <dbReference type="HAMAP-Rule" id="MF_01925"/>
    </source>
</evidence>
<evidence type="ECO:0000259" key="11">
    <source>
        <dbReference type="Pfam" id="PF14748"/>
    </source>
</evidence>
<evidence type="ECO:0000256" key="5">
    <source>
        <dbReference type="ARBA" id="ARBA00058118"/>
    </source>
</evidence>
<evidence type="ECO:0000256" key="8">
    <source>
        <dbReference type="PIRSR" id="PIRSR000193-1"/>
    </source>
</evidence>
<dbReference type="InterPro" id="IPR029036">
    <property type="entry name" value="P5CR_dimer"/>
</dbReference>
<sequence>MKGTIGFFGVGNMGGALARAAARSIDPASLVLADRDTARAEALAAELGGRAASNREIAETCDMMFLGVKPQVIGALLEELKPILAARTTPFTLVSMAAGVQIAKVRALAGADYPVIRIMPNTPVSVGQGMILYDHTGNVTGEALALFQTALAQAGRLDPLPEHLIDAGCAVTGCGPAFVDLFLEALADGGVLCGLPRDKALTYAAQMVLGSAALALESGRHPGALKDAVCSPGGSTIVGVQTLEQRAFRSAVIDAVVAACEKTKALG</sequence>
<evidence type="ECO:0000256" key="7">
    <source>
        <dbReference type="NCBIfam" id="TIGR00112"/>
    </source>
</evidence>
<feature type="domain" description="Pyrroline-5-carboxylate reductase catalytic N-terminal" evidence="10">
    <location>
        <begin position="4"/>
        <end position="86"/>
    </location>
</feature>
<reference evidence="12" key="2">
    <citation type="journal article" date="2021" name="PeerJ">
        <title>Extensive microbial diversity within the chicken gut microbiome revealed by metagenomics and culture.</title>
        <authorList>
            <person name="Gilroy R."/>
            <person name="Ravi A."/>
            <person name="Getino M."/>
            <person name="Pursley I."/>
            <person name="Horton D.L."/>
            <person name="Alikhan N.F."/>
            <person name="Baker D."/>
            <person name="Gharbi K."/>
            <person name="Hall N."/>
            <person name="Watson M."/>
            <person name="Adriaenssens E.M."/>
            <person name="Foster-Nyarko E."/>
            <person name="Jarju S."/>
            <person name="Secka A."/>
            <person name="Antonio M."/>
            <person name="Oren A."/>
            <person name="Chaudhuri R.R."/>
            <person name="La Ragione R."/>
            <person name="Hildebrand F."/>
            <person name="Pallen M.J."/>
        </authorList>
    </citation>
    <scope>NUCLEOTIDE SEQUENCE</scope>
    <source>
        <strain evidence="12">ChiSjej2B20-13462</strain>
    </source>
</reference>
<name>A0A9D0Z8D7_9FIRM</name>
<keyword evidence="6 9" id="KW-0028">Amino-acid biosynthesis</keyword>
<keyword evidence="4 6" id="KW-0560">Oxidoreductase</keyword>
<comment type="catalytic activity">
    <reaction evidence="6 9">
        <text>L-proline + NADP(+) = (S)-1-pyrroline-5-carboxylate + NADPH + 2 H(+)</text>
        <dbReference type="Rhea" id="RHEA:14109"/>
        <dbReference type="ChEBI" id="CHEBI:15378"/>
        <dbReference type="ChEBI" id="CHEBI:17388"/>
        <dbReference type="ChEBI" id="CHEBI:57783"/>
        <dbReference type="ChEBI" id="CHEBI:58349"/>
        <dbReference type="ChEBI" id="CHEBI:60039"/>
        <dbReference type="EC" id="1.5.1.2"/>
    </reaction>
</comment>
<evidence type="ECO:0000313" key="13">
    <source>
        <dbReference type="Proteomes" id="UP000886874"/>
    </source>
</evidence>
<organism evidence="12 13">
    <name type="scientific">Candidatus Avoscillospira stercorigallinarum</name>
    <dbReference type="NCBI Taxonomy" id="2840708"/>
    <lineage>
        <taxon>Bacteria</taxon>
        <taxon>Bacillati</taxon>
        <taxon>Bacillota</taxon>
        <taxon>Clostridia</taxon>
        <taxon>Eubacteriales</taxon>
        <taxon>Oscillospiraceae</taxon>
        <taxon>Oscillospiraceae incertae sedis</taxon>
        <taxon>Candidatus Avoscillospira</taxon>
    </lineage>
</organism>
<reference evidence="12" key="1">
    <citation type="submission" date="2020-10" db="EMBL/GenBank/DDBJ databases">
        <authorList>
            <person name="Gilroy R."/>
        </authorList>
    </citation>
    <scope>NUCLEOTIDE SEQUENCE</scope>
    <source>
        <strain evidence="12">ChiSjej2B20-13462</strain>
    </source>
</reference>
<dbReference type="GO" id="GO:0005737">
    <property type="term" value="C:cytoplasm"/>
    <property type="evidence" value="ECO:0007669"/>
    <property type="project" value="UniProtKB-SubCell"/>
</dbReference>
<dbReference type="SUPFAM" id="SSF48179">
    <property type="entry name" value="6-phosphogluconate dehydrogenase C-terminal domain-like"/>
    <property type="match status" value="1"/>
</dbReference>
<dbReference type="EMBL" id="DVFN01000087">
    <property type="protein sequence ID" value="HIQ69810.1"/>
    <property type="molecule type" value="Genomic_DNA"/>
</dbReference>
<dbReference type="HAMAP" id="MF_01925">
    <property type="entry name" value="P5C_reductase"/>
    <property type="match status" value="1"/>
</dbReference>
<feature type="domain" description="Pyrroline-5-carboxylate reductase dimerisation" evidence="11">
    <location>
        <begin position="162"/>
        <end position="265"/>
    </location>
</feature>
<dbReference type="Pfam" id="PF03807">
    <property type="entry name" value="F420_oxidored"/>
    <property type="match status" value="1"/>
</dbReference>
<evidence type="ECO:0000259" key="10">
    <source>
        <dbReference type="Pfam" id="PF03807"/>
    </source>
</evidence>
<dbReference type="PIRSF" id="PIRSF000193">
    <property type="entry name" value="Pyrrol-5-carb_rd"/>
    <property type="match status" value="1"/>
</dbReference>
<keyword evidence="3 6" id="KW-0521">NADP</keyword>
<dbReference type="InterPro" id="IPR008927">
    <property type="entry name" value="6-PGluconate_DH-like_C_sf"/>
</dbReference>
<proteinExistence type="inferred from homology"/>
<protein>
    <recommendedName>
        <fullName evidence="6 7">Pyrroline-5-carboxylate reductase</fullName>
        <shortName evidence="6">P5C reductase</shortName>
        <shortName evidence="6">P5CR</shortName>
        <ecNumber evidence="6 7">1.5.1.2</ecNumber>
    </recommendedName>
    <alternativeName>
        <fullName evidence="6">PCA reductase</fullName>
    </alternativeName>
</protein>
<dbReference type="PANTHER" id="PTHR11645:SF0">
    <property type="entry name" value="PYRROLINE-5-CARBOXYLATE REDUCTASE 3"/>
    <property type="match status" value="1"/>
</dbReference>
<evidence type="ECO:0000256" key="3">
    <source>
        <dbReference type="ARBA" id="ARBA00022857"/>
    </source>
</evidence>
<dbReference type="GO" id="GO:0004735">
    <property type="term" value="F:pyrroline-5-carboxylate reductase activity"/>
    <property type="evidence" value="ECO:0007669"/>
    <property type="project" value="UniProtKB-UniRule"/>
</dbReference>
<comment type="pathway">
    <text evidence="6 9">Amino-acid biosynthesis; L-proline biosynthesis; L-proline from L-glutamate 5-semialdehyde: step 1/1.</text>
</comment>
<evidence type="ECO:0000256" key="1">
    <source>
        <dbReference type="ARBA" id="ARBA00005525"/>
    </source>
</evidence>
<dbReference type="GO" id="GO:0055129">
    <property type="term" value="P:L-proline biosynthetic process"/>
    <property type="evidence" value="ECO:0007669"/>
    <property type="project" value="UniProtKB-UniRule"/>
</dbReference>
<comment type="catalytic activity">
    <reaction evidence="6">
        <text>L-proline + NAD(+) = (S)-1-pyrroline-5-carboxylate + NADH + 2 H(+)</text>
        <dbReference type="Rhea" id="RHEA:14105"/>
        <dbReference type="ChEBI" id="CHEBI:15378"/>
        <dbReference type="ChEBI" id="CHEBI:17388"/>
        <dbReference type="ChEBI" id="CHEBI:57540"/>
        <dbReference type="ChEBI" id="CHEBI:57945"/>
        <dbReference type="ChEBI" id="CHEBI:60039"/>
        <dbReference type="EC" id="1.5.1.2"/>
    </reaction>
</comment>
<comment type="subcellular location">
    <subcellularLocation>
        <location evidence="6">Cytoplasm</location>
    </subcellularLocation>
</comment>
<evidence type="ECO:0000313" key="12">
    <source>
        <dbReference type="EMBL" id="HIQ69810.1"/>
    </source>
</evidence>
<keyword evidence="2 6" id="KW-0641">Proline biosynthesis</keyword>
<dbReference type="Proteomes" id="UP000886874">
    <property type="component" value="Unassembled WGS sequence"/>
</dbReference>
<comment type="function">
    <text evidence="5 6">Catalyzes the reduction of 1-pyrroline-5-carboxylate (PCA) to L-proline.</text>
</comment>
<dbReference type="InterPro" id="IPR000304">
    <property type="entry name" value="Pyrroline-COOH_reductase"/>
</dbReference>
<dbReference type="NCBIfam" id="TIGR00112">
    <property type="entry name" value="proC"/>
    <property type="match status" value="1"/>
</dbReference>
<dbReference type="InterPro" id="IPR036291">
    <property type="entry name" value="NAD(P)-bd_dom_sf"/>
</dbReference>
<comment type="similarity">
    <text evidence="1 6 9">Belongs to the pyrroline-5-carboxylate reductase family.</text>
</comment>
<feature type="binding site" evidence="8">
    <location>
        <position position="54"/>
    </location>
    <ligand>
        <name>NADPH</name>
        <dbReference type="ChEBI" id="CHEBI:57783"/>
    </ligand>
</feature>
<keyword evidence="6" id="KW-0963">Cytoplasm</keyword>
<evidence type="ECO:0000256" key="9">
    <source>
        <dbReference type="RuleBase" id="RU003903"/>
    </source>
</evidence>
<evidence type="ECO:0000256" key="4">
    <source>
        <dbReference type="ARBA" id="ARBA00023002"/>
    </source>
</evidence>
<dbReference type="InterPro" id="IPR053790">
    <property type="entry name" value="P5CR-like_CS"/>
</dbReference>
<dbReference type="FunFam" id="1.10.3730.10:FF:000001">
    <property type="entry name" value="Pyrroline-5-carboxylate reductase"/>
    <property type="match status" value="1"/>
</dbReference>
<gene>
    <name evidence="6 12" type="primary">proC</name>
    <name evidence="12" type="ORF">IAA67_05740</name>
</gene>
<dbReference type="PANTHER" id="PTHR11645">
    <property type="entry name" value="PYRROLINE-5-CARBOXYLATE REDUCTASE"/>
    <property type="match status" value="1"/>
</dbReference>
<dbReference type="EC" id="1.5.1.2" evidence="6 7"/>
<dbReference type="SUPFAM" id="SSF51735">
    <property type="entry name" value="NAD(P)-binding Rossmann-fold domains"/>
    <property type="match status" value="1"/>
</dbReference>
<dbReference type="InterPro" id="IPR028939">
    <property type="entry name" value="P5C_Rdtase_cat_N"/>
</dbReference>
<dbReference type="AlphaFoldDB" id="A0A9D0Z8D7"/>